<keyword evidence="2" id="KW-1133">Transmembrane helix</keyword>
<keyword evidence="7" id="KW-1185">Reference proteome</keyword>
<keyword evidence="3" id="KW-0732">Signal</keyword>
<dbReference type="OrthoDB" id="2148359at2"/>
<proteinExistence type="predicted"/>
<dbReference type="Proteomes" id="UP000095256">
    <property type="component" value="Unassembled WGS sequence"/>
</dbReference>
<dbReference type="Pfam" id="PF11797">
    <property type="entry name" value="WxLIP_HBD"/>
    <property type="match status" value="1"/>
</dbReference>
<evidence type="ECO:0000259" key="4">
    <source>
        <dbReference type="Pfam" id="PF06030"/>
    </source>
</evidence>
<feature type="transmembrane region" description="Helical" evidence="2">
    <location>
        <begin position="329"/>
        <end position="350"/>
    </location>
</feature>
<name>A0A1E5KWN4_9ENTE</name>
<dbReference type="InterPro" id="IPR010317">
    <property type="entry name" value="WxLIP_PGBD"/>
</dbReference>
<feature type="region of interest" description="Disordered" evidence="1">
    <location>
        <begin position="355"/>
        <end position="386"/>
    </location>
</feature>
<feature type="chain" id="PRO_5039207509" evidence="3">
    <location>
        <begin position="24"/>
        <end position="386"/>
    </location>
</feature>
<organism evidence="6 7">
    <name type="scientific">Enterococcus rivorum</name>
    <dbReference type="NCBI Taxonomy" id="762845"/>
    <lineage>
        <taxon>Bacteria</taxon>
        <taxon>Bacillati</taxon>
        <taxon>Bacillota</taxon>
        <taxon>Bacilli</taxon>
        <taxon>Lactobacillales</taxon>
        <taxon>Enterococcaceae</taxon>
        <taxon>Enterococcus</taxon>
    </lineage>
</organism>
<feature type="domain" description="WxL Interacting Protein peptidoglycan binding" evidence="4">
    <location>
        <begin position="30"/>
        <end position="149"/>
    </location>
</feature>
<sequence>MRKKLFVWTTAVICLLGFLPINAAASEFKFAVIPVIPENQIDETKTYFDLKMNPGAEQDLEVQLRNDTEKEVIVETGISSATTNLNGVVEYSPNGKKPDSSLKYNMADLVAAPAETKLPAKGEATVKIHITMPKEKFDGVLAGGITFTEKQNDEKAAKDSSGSGMAINNKYSYVVALLARQNENDVTPELLLNNVAAAQVNARNVINANLQNPKATYINQLKLNAEITKKGDSKVLYTAEGEGMQMAPNSNFDYPVPLNGKPLEAGDYHLKIVAYGGKSEDGTYKVKNAEGKEVAFKYKWELGKDFTISGAEAKKYNEQDVTIKKDNTWIYILIGVLLLLLALLLIFFFIRRKKKKEEEEEEELRRKQAQAAKRRKKKKLADKKED</sequence>
<evidence type="ECO:0000256" key="3">
    <source>
        <dbReference type="SAM" id="SignalP"/>
    </source>
</evidence>
<feature type="signal peptide" evidence="3">
    <location>
        <begin position="1"/>
        <end position="23"/>
    </location>
</feature>
<keyword evidence="2" id="KW-0472">Membrane</keyword>
<evidence type="ECO:0000313" key="6">
    <source>
        <dbReference type="EMBL" id="OEH82286.1"/>
    </source>
</evidence>
<feature type="domain" description="WxL Interacting Protein host binding" evidence="5">
    <location>
        <begin position="163"/>
        <end position="318"/>
    </location>
</feature>
<reference evidence="6 7" key="1">
    <citation type="submission" date="2016-09" db="EMBL/GenBank/DDBJ databases">
        <authorList>
            <person name="Capua I."/>
            <person name="De Benedictis P."/>
            <person name="Joannis T."/>
            <person name="Lombin L.H."/>
            <person name="Cattoli G."/>
        </authorList>
    </citation>
    <scope>NUCLEOTIDE SEQUENCE [LARGE SCALE GENOMIC DNA]</scope>
    <source>
        <strain evidence="6 7">LMG 25899</strain>
    </source>
</reference>
<gene>
    <name evidence="6" type="ORF">BCR26_13640</name>
</gene>
<dbReference type="AlphaFoldDB" id="A0A1E5KWN4"/>
<protein>
    <submittedName>
        <fullName evidence="6">Cell surface protein</fullName>
    </submittedName>
</protein>
<accession>A0A1E5KWN4</accession>
<evidence type="ECO:0000256" key="2">
    <source>
        <dbReference type="SAM" id="Phobius"/>
    </source>
</evidence>
<keyword evidence="2" id="KW-0812">Transmembrane</keyword>
<evidence type="ECO:0000256" key="1">
    <source>
        <dbReference type="SAM" id="MobiDB-lite"/>
    </source>
</evidence>
<dbReference type="EMBL" id="MIEK01000024">
    <property type="protein sequence ID" value="OEH82286.1"/>
    <property type="molecule type" value="Genomic_DNA"/>
</dbReference>
<dbReference type="RefSeq" id="WP_069698761.1">
    <property type="nucleotide sequence ID" value="NZ_JAGGMA010000015.1"/>
</dbReference>
<feature type="compositionally biased region" description="Basic residues" evidence="1">
    <location>
        <begin position="372"/>
        <end position="386"/>
    </location>
</feature>
<evidence type="ECO:0000313" key="7">
    <source>
        <dbReference type="Proteomes" id="UP000095256"/>
    </source>
</evidence>
<dbReference type="InterPro" id="IPR021759">
    <property type="entry name" value="WxLIP_HBD"/>
</dbReference>
<comment type="caution">
    <text evidence="6">The sequence shown here is derived from an EMBL/GenBank/DDBJ whole genome shotgun (WGS) entry which is preliminary data.</text>
</comment>
<dbReference type="NCBIfam" id="TIGR01167">
    <property type="entry name" value="LPXTG_anchor"/>
    <property type="match status" value="1"/>
</dbReference>
<dbReference type="Pfam" id="PF06030">
    <property type="entry name" value="WxLIP_PGBD"/>
    <property type="match status" value="1"/>
</dbReference>
<dbReference type="STRING" id="762845.BCR26_13640"/>
<evidence type="ECO:0000259" key="5">
    <source>
        <dbReference type="Pfam" id="PF11797"/>
    </source>
</evidence>